<evidence type="ECO:0000313" key="1">
    <source>
        <dbReference type="EMBL" id="KAJ3013463.1"/>
    </source>
</evidence>
<reference evidence="1" key="1">
    <citation type="submission" date="2022-08" db="EMBL/GenBank/DDBJ databases">
        <title>Genome Sequence of Pycnoporus sanguineus.</title>
        <authorList>
            <person name="Buettner E."/>
        </authorList>
    </citation>
    <scope>NUCLEOTIDE SEQUENCE</scope>
    <source>
        <strain evidence="1">CG-C14</strain>
    </source>
</reference>
<organism evidence="1 2">
    <name type="scientific">Trametes sanguinea</name>
    <dbReference type="NCBI Taxonomy" id="158606"/>
    <lineage>
        <taxon>Eukaryota</taxon>
        <taxon>Fungi</taxon>
        <taxon>Dikarya</taxon>
        <taxon>Basidiomycota</taxon>
        <taxon>Agaricomycotina</taxon>
        <taxon>Agaricomycetes</taxon>
        <taxon>Polyporales</taxon>
        <taxon>Polyporaceae</taxon>
        <taxon>Trametes</taxon>
    </lineage>
</organism>
<evidence type="ECO:0000313" key="2">
    <source>
        <dbReference type="Proteomes" id="UP001144978"/>
    </source>
</evidence>
<sequence>MFSALRLTAQLSRPWSASPLSLLQRATMPSSSLSAVPFFRAFHPSLPTAATLNQATRRRPPKKTKLSKSPLLEGNTQKKGVVSQIFIAKPKKPNSAKRKVAKVKLSTGKTVQAYIPGEGHNLQEHSVVLVRGGRTQDLPGVRYKVVRGTLDFSGVVGRLTARSKYGVKQYSKTPEAAVMIKALGFCSPELHLYSSPATVLSPIAVDLHVHYTKILVAC</sequence>
<gene>
    <name evidence="1" type="ORF">NUW54_g1584</name>
</gene>
<name>A0ACC1Q6J4_9APHY</name>
<comment type="caution">
    <text evidence="1">The sequence shown here is derived from an EMBL/GenBank/DDBJ whole genome shotgun (WGS) entry which is preliminary data.</text>
</comment>
<proteinExistence type="predicted"/>
<dbReference type="EMBL" id="JANSHE010000268">
    <property type="protein sequence ID" value="KAJ3013463.1"/>
    <property type="molecule type" value="Genomic_DNA"/>
</dbReference>
<dbReference type="Proteomes" id="UP001144978">
    <property type="component" value="Unassembled WGS sequence"/>
</dbReference>
<accession>A0ACC1Q6J4</accession>
<protein>
    <submittedName>
        <fullName evidence="1">Uncharacterized protein</fullName>
    </submittedName>
</protein>
<keyword evidence="2" id="KW-1185">Reference proteome</keyword>